<protein>
    <submittedName>
        <fullName evidence="2">Uncharacterized protein</fullName>
    </submittedName>
</protein>
<gene>
    <name evidence="2" type="ORF">NSA23_01870</name>
</gene>
<sequence>MGNDLRKNEYPITNNKKEEINIEFKEDKEITEEVSSKKDSSLKNENTSSKGKSMIIDPVDILDKLALIYENKRKNEKLSKK</sequence>
<accession>A0A9X2S6B7</accession>
<proteinExistence type="predicted"/>
<evidence type="ECO:0000313" key="3">
    <source>
        <dbReference type="Proteomes" id="UP001142078"/>
    </source>
</evidence>
<feature type="region of interest" description="Disordered" evidence="1">
    <location>
        <begin position="29"/>
        <end position="51"/>
    </location>
</feature>
<name>A0A9X2S6B7_9FIRM</name>
<comment type="caution">
    <text evidence="2">The sequence shown here is derived from an EMBL/GenBank/DDBJ whole genome shotgun (WGS) entry which is preliminary data.</text>
</comment>
<evidence type="ECO:0000256" key="1">
    <source>
        <dbReference type="SAM" id="MobiDB-lite"/>
    </source>
</evidence>
<organism evidence="2 3">
    <name type="scientific">Anaerosalibacter massiliensis</name>
    <dbReference type="NCBI Taxonomy" id="1347392"/>
    <lineage>
        <taxon>Bacteria</taxon>
        <taxon>Bacillati</taxon>
        <taxon>Bacillota</taxon>
        <taxon>Tissierellia</taxon>
        <taxon>Tissierellales</taxon>
        <taxon>Sporanaerobacteraceae</taxon>
        <taxon>Anaerosalibacter</taxon>
    </lineage>
</organism>
<dbReference type="RefSeq" id="WP_042681560.1">
    <property type="nucleotide sequence ID" value="NZ_CABKTM010000043.1"/>
</dbReference>
<dbReference type="Proteomes" id="UP001142078">
    <property type="component" value="Unassembled WGS sequence"/>
</dbReference>
<dbReference type="EMBL" id="JANJZL010000001">
    <property type="protein sequence ID" value="MCR2042856.1"/>
    <property type="molecule type" value="Genomic_DNA"/>
</dbReference>
<reference evidence="2" key="1">
    <citation type="submission" date="2022-07" db="EMBL/GenBank/DDBJ databases">
        <title>Enhanced cultured diversity of the mouse gut microbiota enables custom-made synthetic communities.</title>
        <authorList>
            <person name="Afrizal A."/>
        </authorList>
    </citation>
    <scope>NUCLEOTIDE SEQUENCE</scope>
    <source>
        <strain evidence="2">DSM 29482</strain>
    </source>
</reference>
<keyword evidence="3" id="KW-1185">Reference proteome</keyword>
<evidence type="ECO:0000313" key="2">
    <source>
        <dbReference type="EMBL" id="MCR2042856.1"/>
    </source>
</evidence>
<dbReference type="AlphaFoldDB" id="A0A9X2S6B7"/>